<name>A0A7R8YYC1_HERIL</name>
<dbReference type="AlphaFoldDB" id="A0A7R8YYC1"/>
<sequence length="611" mass="68377">MDLLDPQCAATSVGVANPLMMHLVTTLLTSYCNTSSPDMWPEDYGPLALEYGPEQYDFIVIGAGSAGAVVANRLSENPAQKVLLIEAGGDPPIESEIPGLLTSLQETEFDWSYPTRSNGNSCLSMIEESCIWPRGKLLGGSSSINGMLYARGNSYDYDNWERQGNPAWDWQTVLKYFKLSEDFQGRDRYNAHGVGGPLNVEPFRSPRKDQRMILKASEELNYRQVDDFVDGNDIGFGYLYGTLKDGRRFSTAKGYLTRIRDNLHVIKHAVATKINFDAEKKAESVTFVLDDMHEMTVNATKEIIVSAGVIESPKLLMLSGIGPRKHLTNLGIPLVHGAPVGDNLQDHPAVPLFLSLEDQGKTNESTVLDGIYDQWIHRVGPMGMGVLNIGAFVNTKRNAIKYPDVQYIYLPVPNFSRFGARYKPGVRQSILHRLSPNDRLMVVFVAALNPNSRGRVRLASTNYKDKPFIFHNMLSDDQDIETLIRGIKKQLEFETTRSFERSNAKFLKVDLPACNEFPYQSNEYWRCYVRHMTTTVHHQVGTVKMGPPMDPTAIVDHQLRVRGVKGLRVIDASIMPTLISANTNAAAIMIGEKGADYIKSNWNMRRYVRAG</sequence>
<dbReference type="InterPro" id="IPR000172">
    <property type="entry name" value="GMC_OxRdtase_N"/>
</dbReference>
<dbReference type="InParanoid" id="A0A7R8YYC1"/>
<dbReference type="Pfam" id="PF05199">
    <property type="entry name" value="GMC_oxred_C"/>
    <property type="match status" value="1"/>
</dbReference>
<evidence type="ECO:0000259" key="6">
    <source>
        <dbReference type="PROSITE" id="PS00623"/>
    </source>
</evidence>
<dbReference type="PROSITE" id="PS00623">
    <property type="entry name" value="GMC_OXRED_1"/>
    <property type="match status" value="1"/>
</dbReference>
<evidence type="ECO:0000256" key="4">
    <source>
        <dbReference type="ARBA" id="ARBA00022827"/>
    </source>
</evidence>
<keyword evidence="3 5" id="KW-0285">Flavoprotein</keyword>
<dbReference type="PIRSF" id="PIRSF000137">
    <property type="entry name" value="Alcohol_oxidase"/>
    <property type="match status" value="1"/>
</dbReference>
<accession>A0A7R8YYC1</accession>
<dbReference type="InterPro" id="IPR036188">
    <property type="entry name" value="FAD/NAD-bd_sf"/>
</dbReference>
<dbReference type="InterPro" id="IPR012132">
    <property type="entry name" value="GMC_OxRdtase"/>
</dbReference>
<evidence type="ECO:0000256" key="1">
    <source>
        <dbReference type="ARBA" id="ARBA00001974"/>
    </source>
</evidence>
<dbReference type="PANTHER" id="PTHR11552">
    <property type="entry name" value="GLUCOSE-METHANOL-CHOLINE GMC OXIDOREDUCTASE"/>
    <property type="match status" value="1"/>
</dbReference>
<evidence type="ECO:0000313" key="8">
    <source>
        <dbReference type="Proteomes" id="UP000594454"/>
    </source>
</evidence>
<comment type="cofactor">
    <cofactor evidence="1">
        <name>FAD</name>
        <dbReference type="ChEBI" id="CHEBI:57692"/>
    </cofactor>
</comment>
<keyword evidence="4 5" id="KW-0274">FAD</keyword>
<proteinExistence type="inferred from homology"/>
<dbReference type="OMA" id="FHDHLHM"/>
<reference evidence="7 8" key="1">
    <citation type="submission" date="2020-11" db="EMBL/GenBank/DDBJ databases">
        <authorList>
            <person name="Wallbank WR R."/>
            <person name="Pardo Diaz C."/>
            <person name="Kozak K."/>
            <person name="Martin S."/>
            <person name="Jiggins C."/>
            <person name="Moest M."/>
            <person name="Warren A I."/>
            <person name="Generalovic N T."/>
            <person name="Byers J.R.P. K."/>
            <person name="Montejo-Kovacevich G."/>
            <person name="Yen C E."/>
        </authorList>
    </citation>
    <scope>NUCLEOTIDE SEQUENCE [LARGE SCALE GENOMIC DNA]</scope>
</reference>
<gene>
    <name evidence="7" type="ORF">HERILL_LOCUS9427</name>
</gene>
<dbReference type="OrthoDB" id="269227at2759"/>
<evidence type="ECO:0000313" key="7">
    <source>
        <dbReference type="EMBL" id="CAD7086670.1"/>
    </source>
</evidence>
<dbReference type="SUPFAM" id="SSF54373">
    <property type="entry name" value="FAD-linked reductases, C-terminal domain"/>
    <property type="match status" value="1"/>
</dbReference>
<dbReference type="SUPFAM" id="SSF51905">
    <property type="entry name" value="FAD/NAD(P)-binding domain"/>
    <property type="match status" value="1"/>
</dbReference>
<dbReference type="PANTHER" id="PTHR11552:SF147">
    <property type="entry name" value="CHOLINE DEHYDROGENASE, MITOCHONDRIAL"/>
    <property type="match status" value="1"/>
</dbReference>
<organism evidence="7 8">
    <name type="scientific">Hermetia illucens</name>
    <name type="common">Black soldier fly</name>
    <dbReference type="NCBI Taxonomy" id="343691"/>
    <lineage>
        <taxon>Eukaryota</taxon>
        <taxon>Metazoa</taxon>
        <taxon>Ecdysozoa</taxon>
        <taxon>Arthropoda</taxon>
        <taxon>Hexapoda</taxon>
        <taxon>Insecta</taxon>
        <taxon>Pterygota</taxon>
        <taxon>Neoptera</taxon>
        <taxon>Endopterygota</taxon>
        <taxon>Diptera</taxon>
        <taxon>Brachycera</taxon>
        <taxon>Stratiomyomorpha</taxon>
        <taxon>Stratiomyidae</taxon>
        <taxon>Hermetiinae</taxon>
        <taxon>Hermetia</taxon>
    </lineage>
</organism>
<feature type="domain" description="Glucose-methanol-choline oxidoreductase N-terminal" evidence="6">
    <location>
        <begin position="135"/>
        <end position="158"/>
    </location>
</feature>
<dbReference type="Proteomes" id="UP000594454">
    <property type="component" value="Chromosome 4"/>
</dbReference>
<dbReference type="Gene3D" id="3.50.50.60">
    <property type="entry name" value="FAD/NAD(P)-binding domain"/>
    <property type="match status" value="1"/>
</dbReference>
<evidence type="ECO:0000256" key="5">
    <source>
        <dbReference type="RuleBase" id="RU003968"/>
    </source>
</evidence>
<dbReference type="InterPro" id="IPR007867">
    <property type="entry name" value="GMC_OxRtase_C"/>
</dbReference>
<protein>
    <recommendedName>
        <fullName evidence="6">Glucose-methanol-choline oxidoreductase N-terminal domain-containing protein</fullName>
    </recommendedName>
</protein>
<keyword evidence="8" id="KW-1185">Reference proteome</keyword>
<dbReference type="GO" id="GO:0050660">
    <property type="term" value="F:flavin adenine dinucleotide binding"/>
    <property type="evidence" value="ECO:0007669"/>
    <property type="project" value="InterPro"/>
</dbReference>
<dbReference type="Gene3D" id="3.30.560.10">
    <property type="entry name" value="Glucose Oxidase, domain 3"/>
    <property type="match status" value="1"/>
</dbReference>
<dbReference type="Pfam" id="PF00732">
    <property type="entry name" value="GMC_oxred_N"/>
    <property type="match status" value="1"/>
</dbReference>
<evidence type="ECO:0000256" key="3">
    <source>
        <dbReference type="ARBA" id="ARBA00022630"/>
    </source>
</evidence>
<evidence type="ECO:0000256" key="2">
    <source>
        <dbReference type="ARBA" id="ARBA00010790"/>
    </source>
</evidence>
<dbReference type="EMBL" id="LR899012">
    <property type="protein sequence ID" value="CAD7086670.1"/>
    <property type="molecule type" value="Genomic_DNA"/>
</dbReference>
<dbReference type="GO" id="GO:0016614">
    <property type="term" value="F:oxidoreductase activity, acting on CH-OH group of donors"/>
    <property type="evidence" value="ECO:0007669"/>
    <property type="project" value="InterPro"/>
</dbReference>
<comment type="similarity">
    <text evidence="2 5">Belongs to the GMC oxidoreductase family.</text>
</comment>